<dbReference type="OMA" id="CLILWPL"/>
<dbReference type="InParanoid" id="A0A059DHK0"/>
<comment type="subcellular location">
    <subcellularLocation>
        <location evidence="1">Cell membrane</location>
        <topology evidence="1">Lipid-anchor</topology>
        <topology evidence="1">GPI-anchor</topology>
    </subcellularLocation>
</comment>
<dbReference type="OrthoDB" id="1073427at2759"/>
<accession>A0A059DHK0</accession>
<keyword evidence="2" id="KW-0472">Membrane</keyword>
<reference evidence="6" key="1">
    <citation type="submission" date="2013-07" db="EMBL/GenBank/DDBJ databases">
        <title>The genome of Eucalyptus grandis.</title>
        <authorList>
            <person name="Schmutz J."/>
            <person name="Hayes R."/>
            <person name="Myburg A."/>
            <person name="Tuskan G."/>
            <person name="Grattapaglia D."/>
            <person name="Rokhsar D.S."/>
        </authorList>
    </citation>
    <scope>NUCLEOTIDE SEQUENCE</scope>
    <source>
        <tissue evidence="6">Leaf extractions</tissue>
    </source>
</reference>
<dbReference type="PANTHER" id="PTHR31044:SF52">
    <property type="entry name" value="OS01G0631500 PROTEIN"/>
    <property type="match status" value="1"/>
</dbReference>
<dbReference type="KEGG" id="egr:104441870"/>
<feature type="signal peptide" evidence="4">
    <location>
        <begin position="1"/>
        <end position="21"/>
    </location>
</feature>
<dbReference type="Gramene" id="KCW89720">
    <property type="protein sequence ID" value="KCW89720"/>
    <property type="gene ID" value="EUGRSUZ_A01979"/>
</dbReference>
<proteinExistence type="predicted"/>
<evidence type="ECO:0000256" key="3">
    <source>
        <dbReference type="ARBA" id="ARBA00022729"/>
    </source>
</evidence>
<dbReference type="PANTHER" id="PTHR31044">
    <property type="entry name" value="BETA-1,3 GLUCANASE"/>
    <property type="match status" value="1"/>
</dbReference>
<organism evidence="6">
    <name type="scientific">Eucalyptus grandis</name>
    <name type="common">Flooded gum</name>
    <dbReference type="NCBI Taxonomy" id="71139"/>
    <lineage>
        <taxon>Eukaryota</taxon>
        <taxon>Viridiplantae</taxon>
        <taxon>Streptophyta</taxon>
        <taxon>Embryophyta</taxon>
        <taxon>Tracheophyta</taxon>
        <taxon>Spermatophyta</taxon>
        <taxon>Magnoliopsida</taxon>
        <taxon>eudicotyledons</taxon>
        <taxon>Gunneridae</taxon>
        <taxon>Pentapetalae</taxon>
        <taxon>rosids</taxon>
        <taxon>malvids</taxon>
        <taxon>Myrtales</taxon>
        <taxon>Myrtaceae</taxon>
        <taxon>Myrtoideae</taxon>
        <taxon>Eucalypteae</taxon>
        <taxon>Eucalyptus</taxon>
    </lineage>
</organism>
<evidence type="ECO:0000259" key="5">
    <source>
        <dbReference type="SMART" id="SM00768"/>
    </source>
</evidence>
<dbReference type="STRING" id="71139.A0A059DHK0"/>
<dbReference type="GO" id="GO:0009506">
    <property type="term" value="C:plasmodesma"/>
    <property type="evidence" value="ECO:0007669"/>
    <property type="project" value="UniProtKB-ARBA"/>
</dbReference>
<name>A0A059DHK0_EUCGR</name>
<keyword evidence="2" id="KW-0449">Lipoprotein</keyword>
<feature type="chain" id="PRO_5001570323" description="X8 domain-containing protein" evidence="4">
    <location>
        <begin position="22"/>
        <end position="249"/>
    </location>
</feature>
<evidence type="ECO:0000256" key="2">
    <source>
        <dbReference type="ARBA" id="ARBA00022622"/>
    </source>
</evidence>
<sequence>MGGKRVRYAIILLCHLLLCSGSGSLATRKEAVGYANEIAQGKKYPTSSPSDQKDITDPVTTVPTMNPAPFASADPVVNPTSNPELAPPAVISPITYPAMATPPPSLSSSWCIASQSVSQTALQVALDYACGYGGADCSGIQPGGSCYYPNTVHDHASYAFNKYYQKNPVPTSCSFGGTAVVTSTDPSTSTCQFQSTSTASSILNTTNSSGATVFGAVPSGPPASSASQLSCIVSLVMTLSWLSFASGIY</sequence>
<dbReference type="GO" id="GO:0098552">
    <property type="term" value="C:side of membrane"/>
    <property type="evidence" value="ECO:0007669"/>
    <property type="project" value="UniProtKB-KW"/>
</dbReference>
<dbReference type="FunFam" id="1.20.58.1040:FF:000007">
    <property type="entry name" value="PLASMODESMATA CALLOSE-BINDING PROTEIN 2"/>
    <property type="match status" value="1"/>
</dbReference>
<keyword evidence="2" id="KW-0325">Glycoprotein</keyword>
<dbReference type="SMART" id="SM00768">
    <property type="entry name" value="X8"/>
    <property type="match status" value="1"/>
</dbReference>
<feature type="domain" description="X8" evidence="5">
    <location>
        <begin position="109"/>
        <end position="193"/>
    </location>
</feature>
<evidence type="ECO:0000256" key="1">
    <source>
        <dbReference type="ARBA" id="ARBA00004609"/>
    </source>
</evidence>
<dbReference type="InterPro" id="IPR012946">
    <property type="entry name" value="X8"/>
</dbReference>
<dbReference type="AlphaFoldDB" id="A0A059DHK0"/>
<dbReference type="EMBL" id="KK198753">
    <property type="protein sequence ID" value="KCW89720.1"/>
    <property type="molecule type" value="Genomic_DNA"/>
</dbReference>
<evidence type="ECO:0000256" key="4">
    <source>
        <dbReference type="SAM" id="SignalP"/>
    </source>
</evidence>
<dbReference type="Pfam" id="PF07983">
    <property type="entry name" value="X8"/>
    <property type="match status" value="1"/>
</dbReference>
<protein>
    <recommendedName>
        <fullName evidence="5">X8 domain-containing protein</fullName>
    </recommendedName>
</protein>
<dbReference type="FunCoup" id="A0A059DHK0">
    <property type="interactions" value="153"/>
</dbReference>
<dbReference type="Gene3D" id="1.20.58.1040">
    <property type="match status" value="1"/>
</dbReference>
<dbReference type="InterPro" id="IPR044788">
    <property type="entry name" value="X8_dom_prot"/>
</dbReference>
<dbReference type="eggNOG" id="ENOG502RV1E">
    <property type="taxonomic scope" value="Eukaryota"/>
</dbReference>
<keyword evidence="2" id="KW-0336">GPI-anchor</keyword>
<keyword evidence="3 4" id="KW-0732">Signal</keyword>
<evidence type="ECO:0000313" key="6">
    <source>
        <dbReference type="EMBL" id="KCW89720.1"/>
    </source>
</evidence>
<gene>
    <name evidence="6" type="ORF">EUGRSUZ_A01979</name>
</gene>
<dbReference type="GO" id="GO:0005886">
    <property type="term" value="C:plasma membrane"/>
    <property type="evidence" value="ECO:0007669"/>
    <property type="project" value="UniProtKB-SubCell"/>
</dbReference>